<dbReference type="AlphaFoldDB" id="A0A8J4ETN1"/>
<keyword evidence="2" id="KW-1133">Transmembrane helix</keyword>
<evidence type="ECO:0000256" key="2">
    <source>
        <dbReference type="SAM" id="Phobius"/>
    </source>
</evidence>
<keyword evidence="2" id="KW-0472">Membrane</keyword>
<name>A0A8J4ETN1_9CHLO</name>
<evidence type="ECO:0000313" key="4">
    <source>
        <dbReference type="Proteomes" id="UP000747399"/>
    </source>
</evidence>
<proteinExistence type="predicted"/>
<feature type="transmembrane region" description="Helical" evidence="2">
    <location>
        <begin position="122"/>
        <end position="142"/>
    </location>
</feature>
<feature type="region of interest" description="Disordered" evidence="1">
    <location>
        <begin position="277"/>
        <end position="352"/>
    </location>
</feature>
<gene>
    <name evidence="3" type="ORF">Vafri_3397</name>
</gene>
<sequence length="431" mass="45843">MQIQLSTCVHALAYHAALSFSSSRQLIFMPLHVIGWGNGDWAHVDLQLFDEYEDCEDAPVTMFRARLASRNASRGGLPPPPVHRAELHVRLRLGFFRTALFWLRPGLVASVVLLLIGLMASISGTVCGFALLIVAFFLRRWIAKSVTAREKGKPQRSALPQAQGRSQPYGKFTDAVTYSLTHGQYYRGGATNMVTATTDQDDISSPFGLQASNRAMRQVSNSSEMLKACEANTKATGGDGNARIPLIPADSAGWSGSSSEVSTYNVVGLAAPAAPLKADTVPTDKRPSSTRTSSLPMPPAAAEDEEGDGATSPAAGGAGRCPAAAVPSGMMTDFEHHPVGNGGSDDTEQAASCAGQDLDRHANIDEDSEEFAASEQGQQEYGEQDNMANGKNPGMAREGSPEGQFSDLEPQADNEAVGSALRRRAVFAWKA</sequence>
<dbReference type="Proteomes" id="UP000747399">
    <property type="component" value="Unassembled WGS sequence"/>
</dbReference>
<keyword evidence="4" id="KW-1185">Reference proteome</keyword>
<comment type="caution">
    <text evidence="3">The sequence shown here is derived from an EMBL/GenBank/DDBJ whole genome shotgun (WGS) entry which is preliminary data.</text>
</comment>
<protein>
    <submittedName>
        <fullName evidence="3">Uncharacterized protein</fullName>
    </submittedName>
</protein>
<feature type="compositionally biased region" description="Low complexity" evidence="1">
    <location>
        <begin position="309"/>
        <end position="327"/>
    </location>
</feature>
<feature type="transmembrane region" description="Helical" evidence="2">
    <location>
        <begin position="94"/>
        <end position="116"/>
    </location>
</feature>
<evidence type="ECO:0000256" key="1">
    <source>
        <dbReference type="SAM" id="MobiDB-lite"/>
    </source>
</evidence>
<accession>A0A8J4ETN1</accession>
<feature type="region of interest" description="Disordered" evidence="1">
    <location>
        <begin position="368"/>
        <end position="417"/>
    </location>
</feature>
<reference evidence="3" key="1">
    <citation type="journal article" date="2021" name="Proc. Natl. Acad. Sci. U.S.A.">
        <title>Three genomes in the algal genus Volvox reveal the fate of a haploid sex-determining region after a transition to homothallism.</title>
        <authorList>
            <person name="Yamamoto K."/>
            <person name="Hamaji T."/>
            <person name="Kawai-Toyooka H."/>
            <person name="Matsuzaki R."/>
            <person name="Takahashi F."/>
            <person name="Nishimura Y."/>
            <person name="Kawachi M."/>
            <person name="Noguchi H."/>
            <person name="Minakuchi Y."/>
            <person name="Umen J.G."/>
            <person name="Toyoda A."/>
            <person name="Nozaki H."/>
        </authorList>
    </citation>
    <scope>NUCLEOTIDE SEQUENCE</scope>
    <source>
        <strain evidence="3">NIES-3780</strain>
    </source>
</reference>
<evidence type="ECO:0000313" key="3">
    <source>
        <dbReference type="EMBL" id="GIL46399.1"/>
    </source>
</evidence>
<feature type="compositionally biased region" description="Polar residues" evidence="1">
    <location>
        <begin position="375"/>
        <end position="389"/>
    </location>
</feature>
<keyword evidence="2" id="KW-0812">Transmembrane</keyword>
<dbReference type="EMBL" id="BNCO01000003">
    <property type="protein sequence ID" value="GIL46399.1"/>
    <property type="molecule type" value="Genomic_DNA"/>
</dbReference>
<organism evidence="3 4">
    <name type="scientific">Volvox africanus</name>
    <dbReference type="NCBI Taxonomy" id="51714"/>
    <lineage>
        <taxon>Eukaryota</taxon>
        <taxon>Viridiplantae</taxon>
        <taxon>Chlorophyta</taxon>
        <taxon>core chlorophytes</taxon>
        <taxon>Chlorophyceae</taxon>
        <taxon>CS clade</taxon>
        <taxon>Chlamydomonadales</taxon>
        <taxon>Volvocaceae</taxon>
        <taxon>Volvox</taxon>
    </lineage>
</organism>